<reference evidence="1 2" key="1">
    <citation type="submission" date="2023-01" db="EMBL/GenBank/DDBJ databases">
        <title>Analysis of 21 Apiospora genomes using comparative genomics revels a genus with tremendous synthesis potential of carbohydrate active enzymes and secondary metabolites.</title>
        <authorList>
            <person name="Sorensen T."/>
        </authorList>
    </citation>
    <scope>NUCLEOTIDE SEQUENCE [LARGE SCALE GENOMIC DNA]</scope>
    <source>
        <strain evidence="1 2">CBS 83171</strain>
    </source>
</reference>
<evidence type="ECO:0000313" key="2">
    <source>
        <dbReference type="Proteomes" id="UP001446871"/>
    </source>
</evidence>
<dbReference type="Pfam" id="PF26639">
    <property type="entry name" value="Het-6_barrel"/>
    <property type="match status" value="1"/>
</dbReference>
<dbReference type="Proteomes" id="UP001446871">
    <property type="component" value="Unassembled WGS sequence"/>
</dbReference>
<protein>
    <submittedName>
        <fullName evidence="1">Uncharacterized protein</fullName>
    </submittedName>
</protein>
<dbReference type="PANTHER" id="PTHR24148:SF73">
    <property type="entry name" value="HET DOMAIN PROTEIN (AFU_ORTHOLOGUE AFUA_8G01020)"/>
    <property type="match status" value="1"/>
</dbReference>
<gene>
    <name evidence="1" type="ORF">PG996_008323</name>
</gene>
<dbReference type="InterPro" id="IPR052895">
    <property type="entry name" value="HetReg/Transcr_Mod"/>
</dbReference>
<dbReference type="EMBL" id="JAQQWM010000005">
    <property type="protein sequence ID" value="KAK8063671.1"/>
    <property type="molecule type" value="Genomic_DNA"/>
</dbReference>
<organism evidence="1 2">
    <name type="scientific">Apiospora saccharicola</name>
    <dbReference type="NCBI Taxonomy" id="335842"/>
    <lineage>
        <taxon>Eukaryota</taxon>
        <taxon>Fungi</taxon>
        <taxon>Dikarya</taxon>
        <taxon>Ascomycota</taxon>
        <taxon>Pezizomycotina</taxon>
        <taxon>Sordariomycetes</taxon>
        <taxon>Xylariomycetidae</taxon>
        <taxon>Amphisphaeriales</taxon>
        <taxon>Apiosporaceae</taxon>
        <taxon>Apiospora</taxon>
    </lineage>
</organism>
<evidence type="ECO:0000313" key="1">
    <source>
        <dbReference type="EMBL" id="KAK8063671.1"/>
    </source>
</evidence>
<comment type="caution">
    <text evidence="1">The sequence shown here is derived from an EMBL/GenBank/DDBJ whole genome shotgun (WGS) entry which is preliminary data.</text>
</comment>
<sequence>MKSSLFKSSNGEPGTVVHLPGKGLSIGGLCADTISFVGSAFEPVDRAPNQVREILADWSAVCRRTLSKSDDPIVQQTLSRIMCASIGFGGTPYDAFHGGWRRLREGDLPSAAEWQHFTDGNMWTLPEVYRGTMETISSGRCLFATEGGRLGLCYKTVQPGDQVWAVRGSNLPFVLRYFNRGDELCNSYRFMGDCTLDGMMDGETCQTNKQWRLLTIE</sequence>
<keyword evidence="2" id="KW-1185">Reference proteome</keyword>
<name>A0ABR1UXK7_9PEZI</name>
<dbReference type="PANTHER" id="PTHR24148">
    <property type="entry name" value="ANKYRIN REPEAT DOMAIN-CONTAINING PROTEIN 39 HOMOLOG-RELATED"/>
    <property type="match status" value="1"/>
</dbReference>
<accession>A0ABR1UXK7</accession>
<proteinExistence type="predicted"/>